<accession>A0A9D9GSX4</accession>
<proteinExistence type="inferred from homology"/>
<evidence type="ECO:0000313" key="11">
    <source>
        <dbReference type="Proteomes" id="UP000823631"/>
    </source>
</evidence>
<feature type="compositionally biased region" description="Basic and acidic residues" evidence="8">
    <location>
        <begin position="242"/>
        <end position="255"/>
    </location>
</feature>
<protein>
    <submittedName>
        <fullName evidence="10">AzlC family ABC transporter permease</fullName>
    </submittedName>
</protein>
<name>A0A9D9GSX4_9GAMM</name>
<evidence type="ECO:0000256" key="7">
    <source>
        <dbReference type="ARBA" id="ARBA00023136"/>
    </source>
</evidence>
<dbReference type="InterPro" id="IPR011606">
    <property type="entry name" value="Brnchd-chn_aa_trnsp_permease"/>
</dbReference>
<evidence type="ECO:0000256" key="3">
    <source>
        <dbReference type="ARBA" id="ARBA00022448"/>
    </source>
</evidence>
<evidence type="ECO:0000256" key="8">
    <source>
        <dbReference type="SAM" id="MobiDB-lite"/>
    </source>
</evidence>
<reference evidence="10" key="2">
    <citation type="journal article" date="2021" name="PeerJ">
        <title>Extensive microbial diversity within the chicken gut microbiome revealed by metagenomics and culture.</title>
        <authorList>
            <person name="Gilroy R."/>
            <person name="Ravi A."/>
            <person name="Getino M."/>
            <person name="Pursley I."/>
            <person name="Horton D.L."/>
            <person name="Alikhan N.F."/>
            <person name="Baker D."/>
            <person name="Gharbi K."/>
            <person name="Hall N."/>
            <person name="Watson M."/>
            <person name="Adriaenssens E.M."/>
            <person name="Foster-Nyarko E."/>
            <person name="Jarju S."/>
            <person name="Secka A."/>
            <person name="Antonio M."/>
            <person name="Oren A."/>
            <person name="Chaudhuri R.R."/>
            <person name="La Ragione R."/>
            <person name="Hildebrand F."/>
            <person name="Pallen M.J."/>
        </authorList>
    </citation>
    <scope>NUCLEOTIDE SEQUENCE</scope>
    <source>
        <strain evidence="10">17213</strain>
    </source>
</reference>
<feature type="region of interest" description="Disordered" evidence="8">
    <location>
        <begin position="227"/>
        <end position="255"/>
    </location>
</feature>
<keyword evidence="5 9" id="KW-0812">Transmembrane</keyword>
<evidence type="ECO:0000256" key="9">
    <source>
        <dbReference type="SAM" id="Phobius"/>
    </source>
</evidence>
<evidence type="ECO:0000256" key="4">
    <source>
        <dbReference type="ARBA" id="ARBA00022475"/>
    </source>
</evidence>
<comment type="subcellular location">
    <subcellularLocation>
        <location evidence="1">Cell membrane</location>
        <topology evidence="1">Multi-pass membrane protein</topology>
    </subcellularLocation>
</comment>
<sequence>MSAAKLFLTGMRHGIPVVFGYVPVGIAYGVSALEAGFSPFETILMSVMVYSGSGQVLGVSMTAQGASLAAIMIATFLINFRYFIMSACIFNRLPRLGVLGRICGSWCVVDETFAIFTTAPSKLAKGFYLAGLICLTYSSWIAGAVIGVAAHSLLPAWVSAGLGIALYALFIAIVMPGCKRNLKIGLLVLLCILVNCLLSSIIDGSWAIVLSTLGCAAIGAVFIKDTKGTGQKPQDSGAADSADTKDNVKNHAGEA</sequence>
<evidence type="ECO:0000313" key="10">
    <source>
        <dbReference type="EMBL" id="MBO8415269.1"/>
    </source>
</evidence>
<evidence type="ECO:0000256" key="6">
    <source>
        <dbReference type="ARBA" id="ARBA00022989"/>
    </source>
</evidence>
<reference evidence="10" key="1">
    <citation type="submission" date="2020-10" db="EMBL/GenBank/DDBJ databases">
        <authorList>
            <person name="Gilroy R."/>
        </authorList>
    </citation>
    <scope>NUCLEOTIDE SEQUENCE</scope>
    <source>
        <strain evidence="10">17213</strain>
    </source>
</reference>
<feature type="transmembrane region" description="Helical" evidence="9">
    <location>
        <begin position="15"/>
        <end position="37"/>
    </location>
</feature>
<comment type="similarity">
    <text evidence="2">Belongs to the AzlC family.</text>
</comment>
<feature type="transmembrane region" description="Helical" evidence="9">
    <location>
        <begin position="156"/>
        <end position="175"/>
    </location>
</feature>
<evidence type="ECO:0000256" key="1">
    <source>
        <dbReference type="ARBA" id="ARBA00004651"/>
    </source>
</evidence>
<dbReference type="GO" id="GO:1903785">
    <property type="term" value="P:L-valine transmembrane transport"/>
    <property type="evidence" value="ECO:0007669"/>
    <property type="project" value="TreeGrafter"/>
</dbReference>
<dbReference type="AlphaFoldDB" id="A0A9D9GSX4"/>
<keyword evidence="6 9" id="KW-1133">Transmembrane helix</keyword>
<comment type="caution">
    <text evidence="10">The sequence shown here is derived from an EMBL/GenBank/DDBJ whole genome shotgun (WGS) entry which is preliminary data.</text>
</comment>
<dbReference type="Pfam" id="PF03591">
    <property type="entry name" value="AzlC"/>
    <property type="match status" value="1"/>
</dbReference>
<feature type="transmembrane region" description="Helical" evidence="9">
    <location>
        <begin position="206"/>
        <end position="223"/>
    </location>
</feature>
<organism evidence="10 11">
    <name type="scientific">Candidatus Avisuccinivibrio stercorigallinarum</name>
    <dbReference type="NCBI Taxonomy" id="2840704"/>
    <lineage>
        <taxon>Bacteria</taxon>
        <taxon>Pseudomonadati</taxon>
        <taxon>Pseudomonadota</taxon>
        <taxon>Gammaproteobacteria</taxon>
        <taxon>Aeromonadales</taxon>
        <taxon>Succinivibrionaceae</taxon>
        <taxon>Succinivibrionaceae incertae sedis</taxon>
        <taxon>Candidatus Avisuccinivibrio</taxon>
    </lineage>
</organism>
<evidence type="ECO:0000256" key="5">
    <source>
        <dbReference type="ARBA" id="ARBA00022692"/>
    </source>
</evidence>
<keyword evidence="3" id="KW-0813">Transport</keyword>
<dbReference type="PANTHER" id="PTHR34979:SF1">
    <property type="entry name" value="INNER MEMBRANE PROTEIN YGAZ"/>
    <property type="match status" value="1"/>
</dbReference>
<gene>
    <name evidence="10" type="ORF">IAB19_02680</name>
</gene>
<dbReference type="Proteomes" id="UP000823631">
    <property type="component" value="Unassembled WGS sequence"/>
</dbReference>
<keyword evidence="4" id="KW-1003">Cell membrane</keyword>
<dbReference type="GO" id="GO:0005886">
    <property type="term" value="C:plasma membrane"/>
    <property type="evidence" value="ECO:0007669"/>
    <property type="project" value="UniProtKB-SubCell"/>
</dbReference>
<dbReference type="EMBL" id="JADINH010000049">
    <property type="protein sequence ID" value="MBO8415269.1"/>
    <property type="molecule type" value="Genomic_DNA"/>
</dbReference>
<feature type="transmembrane region" description="Helical" evidence="9">
    <location>
        <begin position="182"/>
        <end position="200"/>
    </location>
</feature>
<keyword evidence="7 9" id="KW-0472">Membrane</keyword>
<dbReference type="PANTHER" id="PTHR34979">
    <property type="entry name" value="INNER MEMBRANE PROTEIN YGAZ"/>
    <property type="match status" value="1"/>
</dbReference>
<feature type="transmembrane region" description="Helical" evidence="9">
    <location>
        <begin position="127"/>
        <end position="150"/>
    </location>
</feature>
<evidence type="ECO:0000256" key="2">
    <source>
        <dbReference type="ARBA" id="ARBA00010735"/>
    </source>
</evidence>
<feature type="transmembrane region" description="Helical" evidence="9">
    <location>
        <begin position="57"/>
        <end position="84"/>
    </location>
</feature>